<dbReference type="SUPFAM" id="SSF50475">
    <property type="entry name" value="FMN-binding split barrel"/>
    <property type="match status" value="1"/>
</dbReference>
<organism evidence="6 7">
    <name type="scientific">Limosilactobacillus agrestis</name>
    <dbReference type="NCBI Taxonomy" id="2759748"/>
    <lineage>
        <taxon>Bacteria</taxon>
        <taxon>Bacillati</taxon>
        <taxon>Bacillota</taxon>
        <taxon>Bacilli</taxon>
        <taxon>Lactobacillales</taxon>
        <taxon>Lactobacillaceae</taxon>
        <taxon>Limosilactobacillus</taxon>
    </lineage>
</organism>
<protein>
    <submittedName>
        <fullName evidence="6">Flavin reductase</fullName>
    </submittedName>
</protein>
<dbReference type="SMART" id="SM00903">
    <property type="entry name" value="Flavin_Reduct"/>
    <property type="match status" value="1"/>
</dbReference>
<evidence type="ECO:0000256" key="3">
    <source>
        <dbReference type="ARBA" id="ARBA00022643"/>
    </source>
</evidence>
<dbReference type="RefSeq" id="WP_182600074.1">
    <property type="nucleotide sequence ID" value="NZ_JACIVF010000018.1"/>
</dbReference>
<comment type="caution">
    <text evidence="6">The sequence shown here is derived from an EMBL/GenBank/DDBJ whole genome shotgun (WGS) entry which is preliminary data.</text>
</comment>
<proteinExistence type="inferred from homology"/>
<gene>
    <name evidence="6" type="ORF">LTY36_03330</name>
</gene>
<dbReference type="Gene3D" id="2.30.110.10">
    <property type="entry name" value="Electron Transport, Fmn-binding Protein, Chain A"/>
    <property type="match status" value="1"/>
</dbReference>
<dbReference type="InterPro" id="IPR002563">
    <property type="entry name" value="Flavin_Rdtase-like_dom"/>
</dbReference>
<name>A0ABS8R646_9LACO</name>
<sequence>MNNLHSFTSDQLSTSDNYKLLSGLIIPRTIAWVSTLNEDGSVNLAPFSFFSSVPSSRPLITLGIGNKETGVPKDTVRNFLREKEGVVHIPNKDDLVTLNATSATIPYGQSEVTEQELNLVPSNVIKTPALATSRVRLETKLYKEVVVNDHTGKQDASVLLLEVVNYSIDPKIVDDRYYTNITQLDPLIRLSGPNYGHLYDIYSYDRPDHESQPS</sequence>
<reference evidence="6 7" key="1">
    <citation type="submission" date="2021-12" db="EMBL/GenBank/DDBJ databases">
        <title>A phylogenomic analysis of Limosilactobacillus reuteri reveals ancient and stable evolutionary relationships with rodents and birds and zoonotic transmission to humans.</title>
        <authorList>
            <person name="Li F."/>
            <person name="Li X."/>
            <person name="Cheng C."/>
            <person name="Tollenaar S."/>
            <person name="Zhang J.S."/>
            <person name="Simpson D."/>
            <person name="Tasseva G."/>
            <person name="Perez-Munoz M.E."/>
            <person name="Frese S."/>
            <person name="Gaenzle M.G."/>
            <person name="Walter J."/>
            <person name="Zheng J."/>
        </authorList>
    </citation>
    <scope>NUCLEOTIDE SEQUENCE [LARGE SCALE GENOMIC DNA]</scope>
    <source>
        <strain evidence="6 7">BG-MG3-B</strain>
    </source>
</reference>
<accession>A0ABS8R646</accession>
<dbReference type="EMBL" id="JAJPDE010000041">
    <property type="protein sequence ID" value="MCD7130236.1"/>
    <property type="molecule type" value="Genomic_DNA"/>
</dbReference>
<comment type="cofactor">
    <cofactor evidence="1">
        <name>FMN</name>
        <dbReference type="ChEBI" id="CHEBI:58210"/>
    </cofactor>
</comment>
<evidence type="ECO:0000313" key="6">
    <source>
        <dbReference type="EMBL" id="MCD7130236.1"/>
    </source>
</evidence>
<dbReference type="Proteomes" id="UP001199710">
    <property type="component" value="Unassembled WGS sequence"/>
</dbReference>
<evidence type="ECO:0000256" key="4">
    <source>
        <dbReference type="ARBA" id="ARBA00038054"/>
    </source>
</evidence>
<dbReference type="PANTHER" id="PTHR33798:SF5">
    <property type="entry name" value="FLAVIN REDUCTASE LIKE DOMAIN-CONTAINING PROTEIN"/>
    <property type="match status" value="1"/>
</dbReference>
<evidence type="ECO:0000259" key="5">
    <source>
        <dbReference type="SMART" id="SM00903"/>
    </source>
</evidence>
<evidence type="ECO:0000256" key="2">
    <source>
        <dbReference type="ARBA" id="ARBA00022630"/>
    </source>
</evidence>
<evidence type="ECO:0000313" key="7">
    <source>
        <dbReference type="Proteomes" id="UP001199710"/>
    </source>
</evidence>
<keyword evidence="7" id="KW-1185">Reference proteome</keyword>
<dbReference type="PANTHER" id="PTHR33798">
    <property type="entry name" value="FLAVOPROTEIN OXYGENASE"/>
    <property type="match status" value="1"/>
</dbReference>
<keyword evidence="3" id="KW-0288">FMN</keyword>
<dbReference type="Pfam" id="PF01613">
    <property type="entry name" value="Flavin_Reduct"/>
    <property type="match status" value="1"/>
</dbReference>
<dbReference type="InterPro" id="IPR012349">
    <property type="entry name" value="Split_barrel_FMN-bd"/>
</dbReference>
<evidence type="ECO:0000256" key="1">
    <source>
        <dbReference type="ARBA" id="ARBA00001917"/>
    </source>
</evidence>
<comment type="similarity">
    <text evidence="4">Belongs to the flavoredoxin family.</text>
</comment>
<keyword evidence="2" id="KW-0285">Flavoprotein</keyword>
<feature type="domain" description="Flavin reductase like" evidence="5">
    <location>
        <begin position="23"/>
        <end position="180"/>
    </location>
</feature>